<keyword evidence="2" id="KW-0378">Hydrolase</keyword>
<keyword evidence="1" id="KW-0812">Transmembrane</keyword>
<dbReference type="AlphaFoldDB" id="M0MH30"/>
<organism evidence="2 3">
    <name type="scientific">Halococcus saccharolyticus DSM 5350</name>
    <dbReference type="NCBI Taxonomy" id="1227455"/>
    <lineage>
        <taxon>Archaea</taxon>
        <taxon>Methanobacteriati</taxon>
        <taxon>Methanobacteriota</taxon>
        <taxon>Stenosarchaea group</taxon>
        <taxon>Halobacteria</taxon>
        <taxon>Halobacteriales</taxon>
        <taxon>Halococcaceae</taxon>
        <taxon>Halococcus</taxon>
    </lineage>
</organism>
<keyword evidence="1" id="KW-0472">Membrane</keyword>
<name>M0MH30_9EURY</name>
<proteinExistence type="predicted"/>
<dbReference type="RefSeq" id="WP_006077876.1">
    <property type="nucleotide sequence ID" value="NZ_AOMD01000021.1"/>
</dbReference>
<sequence length="186" mass="20531">MWPWGHLAVGYLLYSGLSRWRFDRLPGSAATLAVAFGTQFPDLVDKPLAWTFGVLASGRSLTHSLLTAVVICVLVVWYARRSGHSTIGIAFAVGYLSHPFADGVLSFVSGDYQYLAYLGWPLLDLPEYDTSAGFLARILGVEFTPFFALQIVLVALAFVVWGRDGYPVLAALRGWVVTWRERAAEQ</sequence>
<keyword evidence="1" id="KW-1133">Transmembrane helix</keyword>
<feature type="transmembrane region" description="Helical" evidence="1">
    <location>
        <begin position="134"/>
        <end position="161"/>
    </location>
</feature>
<dbReference type="PATRIC" id="fig|1227455.4.peg.2073"/>
<dbReference type="Pfam" id="PF04307">
    <property type="entry name" value="YdjM"/>
    <property type="match status" value="1"/>
</dbReference>
<protein>
    <submittedName>
        <fullName evidence="2">Membrane-bound metal-dependent hydrolase</fullName>
    </submittedName>
</protein>
<feature type="transmembrane region" description="Helical" evidence="1">
    <location>
        <begin position="60"/>
        <end position="79"/>
    </location>
</feature>
<reference evidence="2 3" key="1">
    <citation type="journal article" date="2014" name="PLoS Genet.">
        <title>Phylogenetically driven sequencing of extremely halophilic archaea reveals strategies for static and dynamic osmo-response.</title>
        <authorList>
            <person name="Becker E.A."/>
            <person name="Seitzer P.M."/>
            <person name="Tritt A."/>
            <person name="Larsen D."/>
            <person name="Krusor M."/>
            <person name="Yao A.I."/>
            <person name="Wu D."/>
            <person name="Madern D."/>
            <person name="Eisen J.A."/>
            <person name="Darling A.E."/>
            <person name="Facciotti M.T."/>
        </authorList>
    </citation>
    <scope>NUCLEOTIDE SEQUENCE [LARGE SCALE GENOMIC DNA]</scope>
    <source>
        <strain evidence="2 3">DSM 5350</strain>
    </source>
</reference>
<dbReference type="Proteomes" id="UP000011669">
    <property type="component" value="Unassembled WGS sequence"/>
</dbReference>
<feature type="transmembrane region" description="Helical" evidence="1">
    <location>
        <begin position="91"/>
        <end position="114"/>
    </location>
</feature>
<dbReference type="InterPro" id="IPR007404">
    <property type="entry name" value="YdjM-like"/>
</dbReference>
<dbReference type="EMBL" id="AOMD01000021">
    <property type="protein sequence ID" value="EMA45006.1"/>
    <property type="molecule type" value="Genomic_DNA"/>
</dbReference>
<accession>M0MH30</accession>
<dbReference type="OrthoDB" id="206308at2157"/>
<evidence type="ECO:0000313" key="3">
    <source>
        <dbReference type="Proteomes" id="UP000011669"/>
    </source>
</evidence>
<dbReference type="InParanoid" id="M0MH30"/>
<evidence type="ECO:0000256" key="1">
    <source>
        <dbReference type="SAM" id="Phobius"/>
    </source>
</evidence>
<comment type="caution">
    <text evidence="2">The sequence shown here is derived from an EMBL/GenBank/DDBJ whole genome shotgun (WGS) entry which is preliminary data.</text>
</comment>
<dbReference type="GO" id="GO:0016787">
    <property type="term" value="F:hydrolase activity"/>
    <property type="evidence" value="ECO:0007669"/>
    <property type="project" value="UniProtKB-KW"/>
</dbReference>
<gene>
    <name evidence="2" type="ORF">C449_10124</name>
</gene>
<keyword evidence="3" id="KW-1185">Reference proteome</keyword>
<evidence type="ECO:0000313" key="2">
    <source>
        <dbReference type="EMBL" id="EMA45006.1"/>
    </source>
</evidence>
<dbReference type="STRING" id="1227455.C449_10124"/>